<dbReference type="Proteomes" id="UP000294513">
    <property type="component" value="Unassembled WGS sequence"/>
</dbReference>
<comment type="caution">
    <text evidence="2">The sequence shown here is derived from an EMBL/GenBank/DDBJ whole genome shotgun (WGS) entry which is preliminary data.</text>
</comment>
<dbReference type="EMBL" id="SMKU01000187">
    <property type="protein sequence ID" value="TDD78999.1"/>
    <property type="molecule type" value="Genomic_DNA"/>
</dbReference>
<feature type="chain" id="PRO_5020882162" description="Ricin B lectin domain-containing protein" evidence="1">
    <location>
        <begin position="26"/>
        <end position="177"/>
    </location>
</feature>
<keyword evidence="3" id="KW-1185">Reference proteome</keyword>
<proteinExistence type="predicted"/>
<dbReference type="SUPFAM" id="SSF50370">
    <property type="entry name" value="Ricin B-like lectins"/>
    <property type="match status" value="1"/>
</dbReference>
<protein>
    <recommendedName>
        <fullName evidence="4">Ricin B lectin domain-containing protein</fullName>
    </recommendedName>
</protein>
<dbReference type="AlphaFoldDB" id="A0A4R5B2R4"/>
<evidence type="ECO:0000256" key="1">
    <source>
        <dbReference type="SAM" id="SignalP"/>
    </source>
</evidence>
<sequence>MRKRLALTATAAMAAALTSATPAHAAPQAPAHTAPQAAVAGPGPFYWIVNVATGKALLPYQHSKEPGQALIVNNEFTGGATNWKIRGSGHDRQLENRHSHLCANSLLTNGFLRQEYCGSPGTTWTVSNYDDMWAGRPVTWRNTYTHQCMTQFGIAAKATPCTGDSTQRFKLIYVPGT</sequence>
<evidence type="ECO:0008006" key="4">
    <source>
        <dbReference type="Google" id="ProtNLM"/>
    </source>
</evidence>
<dbReference type="RefSeq" id="WP_131898741.1">
    <property type="nucleotide sequence ID" value="NZ_SMKU01000187.1"/>
</dbReference>
<gene>
    <name evidence="2" type="ORF">E1298_28855</name>
</gene>
<dbReference type="InterPro" id="IPR035992">
    <property type="entry name" value="Ricin_B-like_lectins"/>
</dbReference>
<evidence type="ECO:0000313" key="2">
    <source>
        <dbReference type="EMBL" id="TDD78999.1"/>
    </source>
</evidence>
<dbReference type="Gene3D" id="2.80.10.50">
    <property type="match status" value="1"/>
</dbReference>
<dbReference type="CDD" id="cd00161">
    <property type="entry name" value="beta-trefoil_Ricin-like"/>
    <property type="match status" value="1"/>
</dbReference>
<evidence type="ECO:0000313" key="3">
    <source>
        <dbReference type="Proteomes" id="UP000294513"/>
    </source>
</evidence>
<organism evidence="2 3">
    <name type="scientific">Actinomadura rubrisoli</name>
    <dbReference type="NCBI Taxonomy" id="2530368"/>
    <lineage>
        <taxon>Bacteria</taxon>
        <taxon>Bacillati</taxon>
        <taxon>Actinomycetota</taxon>
        <taxon>Actinomycetes</taxon>
        <taxon>Streptosporangiales</taxon>
        <taxon>Thermomonosporaceae</taxon>
        <taxon>Actinomadura</taxon>
    </lineage>
</organism>
<reference evidence="2 3" key="1">
    <citation type="submission" date="2019-03" db="EMBL/GenBank/DDBJ databases">
        <title>Draft genome sequences of novel Actinobacteria.</title>
        <authorList>
            <person name="Sahin N."/>
            <person name="Ay H."/>
            <person name="Saygin H."/>
        </authorList>
    </citation>
    <scope>NUCLEOTIDE SEQUENCE [LARGE SCALE GENOMIC DNA]</scope>
    <source>
        <strain evidence="2 3">H3C3</strain>
    </source>
</reference>
<dbReference type="OrthoDB" id="273314at2"/>
<keyword evidence="1" id="KW-0732">Signal</keyword>
<name>A0A4R5B2R4_9ACTN</name>
<accession>A0A4R5B2R4</accession>
<feature type="signal peptide" evidence="1">
    <location>
        <begin position="1"/>
        <end position="25"/>
    </location>
</feature>